<dbReference type="Proteomes" id="UP000198945">
    <property type="component" value="Unassembled WGS sequence"/>
</dbReference>
<dbReference type="Proteomes" id="UP000295472">
    <property type="component" value="Unassembled WGS sequence"/>
</dbReference>
<dbReference type="Proteomes" id="UP000199519">
    <property type="component" value="Unassembled WGS sequence"/>
</dbReference>
<dbReference type="RefSeq" id="WP_073155668.1">
    <property type="nucleotide sequence ID" value="NZ_FMYT01000001.1"/>
</dbReference>
<evidence type="ECO:0000313" key="14">
    <source>
        <dbReference type="Proteomes" id="UP000295472"/>
    </source>
</evidence>
<evidence type="ECO:0000313" key="16">
    <source>
        <dbReference type="Proteomes" id="UP000324896"/>
    </source>
</evidence>
<evidence type="ECO:0000313" key="7">
    <source>
        <dbReference type="EMBL" id="SES61821.1"/>
    </source>
</evidence>
<dbReference type="InterPro" id="IPR011856">
    <property type="entry name" value="tRNA_endonuc-like_dom_sf"/>
</dbReference>
<gene>
    <name evidence="8" type="ORF">BY453_10440</name>
    <name evidence="9" type="ORF">C7954_10812</name>
    <name evidence="3" type="ORF">C8C78_11279</name>
    <name evidence="4" type="ORF">SAMN04488597_101268</name>
    <name evidence="5" type="ORF">SAMN04488598_101142</name>
    <name evidence="7" type="ORF">SAMN04515652_101149</name>
    <name evidence="6" type="ORF">SAMN04515654_10110</name>
</gene>
<dbReference type="EMBL" id="SOEF01000008">
    <property type="protein sequence ID" value="TDX45321.1"/>
    <property type="molecule type" value="Genomic_DNA"/>
</dbReference>
<dbReference type="PANTHER" id="PTHR34039">
    <property type="entry name" value="UPF0102 PROTEIN YRAN"/>
    <property type="match status" value="1"/>
</dbReference>
<evidence type="ECO:0000313" key="9">
    <source>
        <dbReference type="EMBL" id="TDX45321.1"/>
    </source>
</evidence>
<dbReference type="EMBL" id="QICM01000012">
    <property type="protein sequence ID" value="PXV66027.1"/>
    <property type="molecule type" value="Genomic_DNA"/>
</dbReference>
<keyword evidence="12" id="KW-1185">Reference proteome</keyword>
<dbReference type="Pfam" id="PF02021">
    <property type="entry name" value="UPF0102"/>
    <property type="match status" value="1"/>
</dbReference>
<dbReference type="AlphaFoldDB" id="A0A1G6I489"/>
<evidence type="ECO:0000313" key="3">
    <source>
        <dbReference type="EMBL" id="PXV66027.1"/>
    </source>
</evidence>
<comment type="similarity">
    <text evidence="1 2">Belongs to the UPF0102 family.</text>
</comment>
<evidence type="ECO:0000313" key="11">
    <source>
        <dbReference type="Proteomes" id="UP000198945"/>
    </source>
</evidence>
<keyword evidence="4" id="KW-0378">Hydrolase</keyword>
<dbReference type="Gene3D" id="3.40.1350.10">
    <property type="match status" value="1"/>
</dbReference>
<reference evidence="9 14" key="4">
    <citation type="submission" date="2019-03" db="EMBL/GenBank/DDBJ databases">
        <title>Subsurface microbial communities from deep shales in Ohio and West Virginia, USA.</title>
        <authorList>
            <person name="Wrighton K."/>
        </authorList>
    </citation>
    <scope>NUCLEOTIDE SEQUENCE [LARGE SCALE GENOMIC DNA]</scope>
    <source>
        <strain evidence="9 14">DSMZ 11287</strain>
        <strain evidence="3 13">MSL28</strain>
    </source>
</reference>
<evidence type="ECO:0000313" key="6">
    <source>
        <dbReference type="EMBL" id="SDI02663.1"/>
    </source>
</evidence>
<dbReference type="Proteomes" id="UP000247389">
    <property type="component" value="Unassembled WGS sequence"/>
</dbReference>
<reference evidence="8 15" key="3">
    <citation type="submission" date="2019-03" db="EMBL/GenBank/DDBJ databases">
        <title>Deep subsurface shale carbon reservoir microbial communities from Ohio and West Virginia, USA.</title>
        <authorList>
            <person name="Wrighton K."/>
        </authorList>
    </citation>
    <scope>NUCLEOTIDE SEQUENCE [LARGE SCALE GENOMIC DNA]</scope>
    <source>
        <strain evidence="8 15">UTICA-S4D12</strain>
    </source>
</reference>
<evidence type="ECO:0000313" key="15">
    <source>
        <dbReference type="Proteomes" id="UP000295758"/>
    </source>
</evidence>
<organism evidence="4 16">
    <name type="scientific">Halanaerobium congolense</name>
    <dbReference type="NCBI Taxonomy" id="54121"/>
    <lineage>
        <taxon>Bacteria</taxon>
        <taxon>Bacillati</taxon>
        <taxon>Bacillota</taxon>
        <taxon>Clostridia</taxon>
        <taxon>Halanaerobiales</taxon>
        <taxon>Halanaerobiaceae</taxon>
        <taxon>Halanaerobium</taxon>
    </lineage>
</organism>
<dbReference type="PANTHER" id="PTHR34039:SF1">
    <property type="entry name" value="UPF0102 PROTEIN YRAN"/>
    <property type="match status" value="1"/>
</dbReference>
<evidence type="ECO:0000313" key="5">
    <source>
        <dbReference type="EMBL" id="SDE70018.1"/>
    </source>
</evidence>
<dbReference type="OrthoDB" id="9802516at2"/>
<evidence type="ECO:0000313" key="8">
    <source>
        <dbReference type="EMBL" id="TDS33655.1"/>
    </source>
</evidence>
<dbReference type="GO" id="GO:0004519">
    <property type="term" value="F:endonuclease activity"/>
    <property type="evidence" value="ECO:0007669"/>
    <property type="project" value="UniProtKB-KW"/>
</dbReference>
<dbReference type="GeneID" id="57012245"/>
<evidence type="ECO:0000313" key="12">
    <source>
        <dbReference type="Proteomes" id="UP000199519"/>
    </source>
</evidence>
<dbReference type="InterPro" id="IPR003509">
    <property type="entry name" value="UPF0102_YraN-like"/>
</dbReference>
<sequence>MALHNKIGVLGEEIAVRYLKKEGYYIVERNYRNKFGEIDIIAAKESYTIFVEVKSRSSENYIELAQSLYHKQLHNIRQAAIFYFSEKNIHLSSIRFDLIALKIDPDAKKIDKLKHFTNIIN</sequence>
<dbReference type="SUPFAM" id="SSF52980">
    <property type="entry name" value="Restriction endonuclease-like"/>
    <property type="match status" value="1"/>
</dbReference>
<evidence type="ECO:0000313" key="10">
    <source>
        <dbReference type="Proteomes" id="UP000198612"/>
    </source>
</evidence>
<dbReference type="EMBL" id="FNEH01000001">
    <property type="protein sequence ID" value="SDI02663.1"/>
    <property type="molecule type" value="Genomic_DNA"/>
</dbReference>
<dbReference type="STRING" id="54121.SAMN04515653_107131"/>
<dbReference type="Proteomes" id="UP000324896">
    <property type="component" value="Unassembled WGS sequence"/>
</dbReference>
<accession>A0A1G6I489</accession>
<dbReference type="EMBL" id="FNBJ01000001">
    <property type="protein sequence ID" value="SDE70018.1"/>
    <property type="molecule type" value="Genomic_DNA"/>
</dbReference>
<proteinExistence type="inferred from homology"/>
<dbReference type="Proteomes" id="UP000198612">
    <property type="component" value="Unassembled WGS sequence"/>
</dbReference>
<reference evidence="10 12" key="1">
    <citation type="submission" date="2016-10" db="EMBL/GenBank/DDBJ databases">
        <authorList>
            <person name="Varghese N."/>
            <person name="Submissions S."/>
        </authorList>
    </citation>
    <scope>NUCLEOTIDE SEQUENCE [LARGE SCALE GENOMIC DNA]</scope>
    <source>
        <strain evidence="4 16">WG10</strain>
        <strain evidence="5 12">WG2</strain>
        <strain evidence="7 10">WG5</strain>
    </source>
</reference>
<dbReference type="InterPro" id="IPR011335">
    <property type="entry name" value="Restrct_endonuc-II-like"/>
</dbReference>
<dbReference type="Proteomes" id="UP000295758">
    <property type="component" value="Unassembled WGS sequence"/>
</dbReference>
<dbReference type="GO" id="GO:0003676">
    <property type="term" value="F:nucleic acid binding"/>
    <property type="evidence" value="ECO:0007669"/>
    <property type="project" value="InterPro"/>
</dbReference>
<dbReference type="EMBL" id="FMYT01000001">
    <property type="protein sequence ID" value="SDC01362.1"/>
    <property type="molecule type" value="Genomic_DNA"/>
</dbReference>
<evidence type="ECO:0000256" key="2">
    <source>
        <dbReference type="HAMAP-Rule" id="MF_00048"/>
    </source>
</evidence>
<dbReference type="EMBL" id="FOHG01000001">
    <property type="protein sequence ID" value="SES61821.1"/>
    <property type="molecule type" value="Genomic_DNA"/>
</dbReference>
<keyword evidence="4" id="KW-0255">Endonuclease</keyword>
<reference evidence="6 11" key="2">
    <citation type="submission" date="2016-10" db="EMBL/GenBank/DDBJ databases">
        <authorList>
            <person name="de Groot N.N."/>
        </authorList>
    </citation>
    <scope>NUCLEOTIDE SEQUENCE [LARGE SCALE GENOMIC DNA]</scope>
    <source>
        <strain evidence="6 11">WG7</strain>
    </source>
</reference>
<evidence type="ECO:0000256" key="1">
    <source>
        <dbReference type="ARBA" id="ARBA00006738"/>
    </source>
</evidence>
<evidence type="ECO:0000313" key="13">
    <source>
        <dbReference type="Proteomes" id="UP000247389"/>
    </source>
</evidence>
<keyword evidence="4" id="KW-0540">Nuclease</keyword>
<dbReference type="NCBIfam" id="NF009150">
    <property type="entry name" value="PRK12497.1-3"/>
    <property type="match status" value="1"/>
</dbReference>
<name>A0A1G6I489_9FIRM</name>
<dbReference type="HAMAP" id="MF_00048">
    <property type="entry name" value="UPF0102"/>
    <property type="match status" value="1"/>
</dbReference>
<evidence type="ECO:0000313" key="4">
    <source>
        <dbReference type="EMBL" id="SDC01362.1"/>
    </source>
</evidence>
<dbReference type="EMBL" id="SOAA01000004">
    <property type="protein sequence ID" value="TDS33655.1"/>
    <property type="molecule type" value="Genomic_DNA"/>
</dbReference>
<protein>
    <recommendedName>
        <fullName evidence="2">UPF0102 protein BY453_10440</fullName>
    </recommendedName>
</protein>